<evidence type="ECO:0000256" key="1">
    <source>
        <dbReference type="SAM" id="MobiDB-lite"/>
    </source>
</evidence>
<feature type="region of interest" description="Disordered" evidence="1">
    <location>
        <begin position="948"/>
        <end position="1023"/>
    </location>
</feature>
<feature type="region of interest" description="Disordered" evidence="1">
    <location>
        <begin position="458"/>
        <end position="520"/>
    </location>
</feature>
<reference evidence="2 3" key="1">
    <citation type="journal article" date="2015" name="Sci. Rep.">
        <title>The genome of Leishmania panamensis: insights into genomics of the L. (Viannia) subgenus.</title>
        <authorList>
            <person name="Llanes A."/>
            <person name="Restrepo C.M."/>
            <person name="Vecchio G.D."/>
            <person name="Anguizola F.J."/>
            <person name="Lleonart R."/>
        </authorList>
    </citation>
    <scope>NUCLEOTIDE SEQUENCE [LARGE SCALE GENOMIC DNA]</scope>
    <source>
        <strain evidence="2 3">MHOM/PA/94/PSC-1</strain>
    </source>
</reference>
<feature type="region of interest" description="Disordered" evidence="1">
    <location>
        <begin position="242"/>
        <end position="326"/>
    </location>
</feature>
<gene>
    <name evidence="2" type="ORF">LPMP_271640</name>
</gene>
<dbReference type="eggNOG" id="ENOG502S986">
    <property type="taxonomic scope" value="Eukaryota"/>
</dbReference>
<feature type="region of interest" description="Disordered" evidence="1">
    <location>
        <begin position="1176"/>
        <end position="1204"/>
    </location>
</feature>
<feature type="region of interest" description="Disordered" evidence="1">
    <location>
        <begin position="556"/>
        <end position="589"/>
    </location>
</feature>
<feature type="region of interest" description="Disordered" evidence="1">
    <location>
        <begin position="781"/>
        <end position="801"/>
    </location>
</feature>
<dbReference type="Proteomes" id="UP000063063">
    <property type="component" value="Chromosome 27"/>
</dbReference>
<keyword evidence="3" id="KW-1185">Reference proteome</keyword>
<feature type="compositionally biased region" description="Polar residues" evidence="1">
    <location>
        <begin position="1005"/>
        <end position="1020"/>
    </location>
</feature>
<feature type="compositionally biased region" description="Polar residues" evidence="1">
    <location>
        <begin position="781"/>
        <end position="794"/>
    </location>
</feature>
<dbReference type="KEGG" id="lpan:LPMP_271640"/>
<proteinExistence type="predicted"/>
<feature type="region of interest" description="Disordered" evidence="1">
    <location>
        <begin position="678"/>
        <end position="715"/>
    </location>
</feature>
<sequence length="1283" mass="136744">MSATDPYSLSLLNGAETTTLFQVLFPAQGTPATRVSAGDVLPVKRQSNNPLDGIAGALAVSSPSVSERIRAWEMAPNNHTARLLCDVESSEFDYGQAPMLQHTEDEQQEWGAFAAKGSRVQHPDAVRQECDTGPSVDTNTVPFSMRVREVERRFREQVKVHRGLTAASRHVDVLEHSVRAFQAERRTRAFVQALAERQGAIWARVWPGGSPPAMVDTASTVHDQTSALVRVIPMPAAHCGETPASVPLAHRDNSAATPSTSSAASPPPPASPTGSLLRDILDTYSKPRELRETSGGSAAPAATAAPDVPRAPQAQKGAPLAPAGKAQRTVAGMEIVRPEEAPTPYTIIRYVVARSKHVSAPHDTVDRQGISTSSVGTSVAATTVCTASSKKIEREEEEGEGNYSQELSTVRDEMYQASEEGADKVSTQSSDSIADAAASIDGTYSTDTFNSHVSSRVVDDSISSAKGPVVSSSIPTEEATSSSHTRSTASEEVEGVTAGHRSRGSHRGRGEGSSPSGADDARAAPFAEVLRAFLDACRCVSAASARLLQSRYIRETSHGTGQQRQHTPQPAKVGTSSSTSSAIKYAGETAEEARGTVSAAWREDLHRQLRNVRHLQHFRDHLLRHLKLIDVQWQTRQKATRLLKETKALAKVRSKLLSGSTVADEVSMRNMLRHVAGISKGAGKGSGPRCSGSGHGKGAPRRQHSSFSRLKTRVASDHDTTSEVLFTEMNSSVSDAIASTDTSAVEEEMQYGSDQSGTVVSDSIIQEEVGSWNVASGHSEVASSGTVSTEVSRSPDSDGDLSYASDSFEAASNSDAVVRSAWIARSGMLREVGLDEIEEELADRLAELSSDVISEGNSIPSEVEELVDLLPSSLIRSEIEDDTSSAHGNSAISVASYIATDMSSSAEALQVQQRRMYVGVKGSTTRYTAGGDSGVLADHKAYIRDSPGASVYSVPEDADVDTSMPQSTDARSEGHSGSLPRTSGGVADFDAATSVESADERQSHGRSSPTLSTKSYGSSSRSEDALTALEVDMGLTKERRHHALRWASGVPTFEQLYNPSVLPPRKGTPRGSSRSSSPDRQEGGPEHNCDAVGSSAAVPTFHERGTAHVVFHPTARMEAGTQAETCAVDTHPAAISGAARLRTTYPTEDYVAQNAWKARQLHLLRQLRSPIVGDSENAAKDSAEATGDPSHDFQRWYQPPKDTADPVLDAAEAAAREEWAQHWGVVESLLQTRFSVSPRADRGELPPPSRPTRTALLRCLPSDSTPPSRGTSQSSVPVSSASR</sequence>
<feature type="region of interest" description="Disordered" evidence="1">
    <location>
        <begin position="1237"/>
        <end position="1283"/>
    </location>
</feature>
<dbReference type="RefSeq" id="XP_010700251.1">
    <property type="nucleotide sequence ID" value="XM_010701949.1"/>
</dbReference>
<feature type="compositionally biased region" description="Low complexity" evidence="1">
    <location>
        <begin position="1268"/>
        <end position="1283"/>
    </location>
</feature>
<dbReference type="OrthoDB" id="266450at2759"/>
<dbReference type="EMBL" id="CP009396">
    <property type="protein sequence ID" value="AIN99544.1"/>
    <property type="molecule type" value="Genomic_DNA"/>
</dbReference>
<feature type="compositionally biased region" description="Low complexity" evidence="1">
    <location>
        <begin position="476"/>
        <end position="490"/>
    </location>
</feature>
<feature type="compositionally biased region" description="Basic and acidic residues" evidence="1">
    <location>
        <begin position="1177"/>
        <end position="1194"/>
    </location>
</feature>
<feature type="compositionally biased region" description="Basic and acidic residues" evidence="1">
    <location>
        <begin position="279"/>
        <end position="292"/>
    </location>
</feature>
<feature type="compositionally biased region" description="Low complexity" evidence="1">
    <location>
        <begin position="293"/>
        <end position="306"/>
    </location>
</feature>
<dbReference type="GeneID" id="22576342"/>
<organism evidence="2 3">
    <name type="scientific">Leishmania panamensis</name>
    <dbReference type="NCBI Taxonomy" id="5679"/>
    <lineage>
        <taxon>Eukaryota</taxon>
        <taxon>Discoba</taxon>
        <taxon>Euglenozoa</taxon>
        <taxon>Kinetoplastea</taxon>
        <taxon>Metakinetoplastina</taxon>
        <taxon>Trypanosomatida</taxon>
        <taxon>Trypanosomatidae</taxon>
        <taxon>Leishmaniinae</taxon>
        <taxon>Leishmania</taxon>
        <taxon>Leishmania guyanensis species complex</taxon>
    </lineage>
</organism>
<evidence type="ECO:0000313" key="2">
    <source>
        <dbReference type="EMBL" id="AIN99544.1"/>
    </source>
</evidence>
<dbReference type="VEuPathDB" id="TriTrypDB:LPMP_271640"/>
<feature type="compositionally biased region" description="Low complexity" evidence="1">
    <location>
        <begin position="1063"/>
        <end position="1076"/>
    </location>
</feature>
<accession>A0A088RWA2</accession>
<feature type="compositionally biased region" description="Basic and acidic residues" evidence="1">
    <location>
        <begin position="1077"/>
        <end position="1089"/>
    </location>
</feature>
<feature type="compositionally biased region" description="Low complexity" evidence="1">
    <location>
        <begin position="254"/>
        <end position="264"/>
    </location>
</feature>
<evidence type="ECO:0000313" key="3">
    <source>
        <dbReference type="Proteomes" id="UP000063063"/>
    </source>
</evidence>
<dbReference type="VEuPathDB" id="TriTrypDB:LPAL13_270023700"/>
<protein>
    <submittedName>
        <fullName evidence="2">Uncharacterized protein</fullName>
    </submittedName>
</protein>
<feature type="region of interest" description="Disordered" evidence="1">
    <location>
        <begin position="1055"/>
        <end position="1093"/>
    </location>
</feature>
<feature type="compositionally biased region" description="Polar residues" evidence="1">
    <location>
        <begin position="558"/>
        <end position="582"/>
    </location>
</feature>
<name>A0A088RWA2_LEIPA</name>